<protein>
    <recommendedName>
        <fullName evidence="2">Phospholipid scramblase</fullName>
    </recommendedName>
</protein>
<dbReference type="SUPFAM" id="SSF54518">
    <property type="entry name" value="Tubby C-terminal domain-like"/>
    <property type="match status" value="1"/>
</dbReference>
<dbReference type="PANTHER" id="PTHR23248:SF9">
    <property type="entry name" value="PHOSPHOLIPID SCRAMBLASE"/>
    <property type="match status" value="1"/>
</dbReference>
<dbReference type="OrthoDB" id="191150at2759"/>
<organism evidence="4 5">
    <name type="scientific">Amphibalanus amphitrite</name>
    <name type="common">Striped barnacle</name>
    <name type="synonym">Balanus amphitrite</name>
    <dbReference type="NCBI Taxonomy" id="1232801"/>
    <lineage>
        <taxon>Eukaryota</taxon>
        <taxon>Metazoa</taxon>
        <taxon>Ecdysozoa</taxon>
        <taxon>Arthropoda</taxon>
        <taxon>Crustacea</taxon>
        <taxon>Multicrustacea</taxon>
        <taxon>Cirripedia</taxon>
        <taxon>Thoracica</taxon>
        <taxon>Thoracicalcarea</taxon>
        <taxon>Balanomorpha</taxon>
        <taxon>Balanoidea</taxon>
        <taxon>Balanidae</taxon>
        <taxon>Amphibalaninae</taxon>
        <taxon>Amphibalanus</taxon>
    </lineage>
</organism>
<keyword evidence="2" id="KW-0106">Calcium</keyword>
<name>A0A6A4WY37_AMPAM</name>
<reference evidence="4 5" key="1">
    <citation type="submission" date="2019-07" db="EMBL/GenBank/DDBJ databases">
        <title>Draft genome assembly of a fouling barnacle, Amphibalanus amphitrite (Darwin, 1854): The first reference genome for Thecostraca.</title>
        <authorList>
            <person name="Kim W."/>
        </authorList>
    </citation>
    <scope>NUCLEOTIDE SEQUENCE [LARGE SCALE GENOMIC DNA]</scope>
    <source>
        <strain evidence="4">SNU_AA5</strain>
        <tissue evidence="4">Soma without cirri and trophi</tissue>
    </source>
</reference>
<dbReference type="GO" id="GO:0017128">
    <property type="term" value="F:phospholipid scramblase activity"/>
    <property type="evidence" value="ECO:0007669"/>
    <property type="project" value="InterPro"/>
</dbReference>
<dbReference type="EMBL" id="VIIS01000477">
    <property type="protein sequence ID" value="KAF0308600.1"/>
    <property type="molecule type" value="Genomic_DNA"/>
</dbReference>
<dbReference type="GO" id="GO:0005886">
    <property type="term" value="C:plasma membrane"/>
    <property type="evidence" value="ECO:0007669"/>
    <property type="project" value="TreeGrafter"/>
</dbReference>
<feature type="region of interest" description="Disordered" evidence="3">
    <location>
        <begin position="1"/>
        <end position="31"/>
    </location>
</feature>
<keyword evidence="2" id="KW-0449">Lipoprotein</keyword>
<comment type="similarity">
    <text evidence="1 2">Belongs to the phospholipid scramblase family.</text>
</comment>
<evidence type="ECO:0000256" key="1">
    <source>
        <dbReference type="ARBA" id="ARBA00005350"/>
    </source>
</evidence>
<dbReference type="Proteomes" id="UP000440578">
    <property type="component" value="Unassembled WGS sequence"/>
</dbReference>
<comment type="caution">
    <text evidence="4">The sequence shown here is derived from an EMBL/GenBank/DDBJ whole genome shotgun (WGS) entry which is preliminary data.</text>
</comment>
<evidence type="ECO:0000313" key="5">
    <source>
        <dbReference type="Proteomes" id="UP000440578"/>
    </source>
</evidence>
<comment type="function">
    <text evidence="2">May mediate accelerated ATP-independent bidirectional transbilayer migration of phospholipids upon binding calcium ions that results in a loss of phospholipid asymmetry in the plasma membrane.</text>
</comment>
<dbReference type="InterPro" id="IPR005552">
    <property type="entry name" value="Scramblase"/>
</dbReference>
<evidence type="ECO:0000256" key="3">
    <source>
        <dbReference type="SAM" id="MobiDB-lite"/>
    </source>
</evidence>
<sequence>MDQVVTEQPAALGGPDDQSPSDADQEPAAAGADAAQQSVISGCPPGLEHLAVAHRIKIKQQVELAEVLTGLETANHYILLNEQNQQIYAAAEQSDCLARCCCGASRAFDMLLIDNQRMEVARFVRHYRCCGMGWCSCWSRCCLQRMDVTRSGQLLGVVTQDPRPCSTSISVRTAEGSTALRVRRGCCRCTVSVPCCTCCCPGCREVSFTISAEEDGRQVGVVTKKWSGAARELLTDADSFSLELQRDLDVRVKLGALAAVFLIDFMFFEQNGMSQKGRSGPGSCCCCCC</sequence>
<evidence type="ECO:0000313" key="4">
    <source>
        <dbReference type="EMBL" id="KAF0308600.1"/>
    </source>
</evidence>
<keyword evidence="2" id="KW-0564">Palmitate</keyword>
<evidence type="ECO:0000256" key="2">
    <source>
        <dbReference type="RuleBase" id="RU363116"/>
    </source>
</evidence>
<proteinExistence type="inferred from homology"/>
<gene>
    <name evidence="4" type="primary">PLSCR2_4</name>
    <name evidence="4" type="ORF">FJT64_020211</name>
</gene>
<dbReference type="InterPro" id="IPR025659">
    <property type="entry name" value="Tubby-like_C"/>
</dbReference>
<accession>A0A6A4WY37</accession>
<dbReference type="PANTHER" id="PTHR23248">
    <property type="entry name" value="PHOSPHOLIPID SCRAMBLASE-RELATED"/>
    <property type="match status" value="1"/>
</dbReference>
<dbReference type="Pfam" id="PF03803">
    <property type="entry name" value="Scramblase"/>
    <property type="match status" value="1"/>
</dbReference>
<dbReference type="AlphaFoldDB" id="A0A6A4WY37"/>
<comment type="cofactor">
    <cofactor evidence="2">
        <name>Ca(2+)</name>
        <dbReference type="ChEBI" id="CHEBI:29108"/>
    </cofactor>
</comment>
<keyword evidence="5" id="KW-1185">Reference proteome</keyword>